<evidence type="ECO:0000256" key="2">
    <source>
        <dbReference type="SAM" id="Phobius"/>
    </source>
</evidence>
<keyword evidence="2" id="KW-0812">Transmembrane</keyword>
<evidence type="ECO:0000256" key="1">
    <source>
        <dbReference type="SAM" id="MobiDB-lite"/>
    </source>
</evidence>
<name>A0ABY9X545_9BACT</name>
<keyword evidence="2" id="KW-0472">Membrane</keyword>
<dbReference type="RefSeq" id="WP_395809719.1">
    <property type="nucleotide sequence ID" value="NZ_CP043494.1"/>
</dbReference>
<dbReference type="EMBL" id="CP043494">
    <property type="protein sequence ID" value="WNG50533.1"/>
    <property type="molecule type" value="Genomic_DNA"/>
</dbReference>
<evidence type="ECO:0000313" key="4">
    <source>
        <dbReference type="Proteomes" id="UP001611383"/>
    </source>
</evidence>
<keyword evidence="2" id="KW-1133">Transmembrane helix</keyword>
<evidence type="ECO:0008006" key="5">
    <source>
        <dbReference type="Google" id="ProtNLM"/>
    </source>
</evidence>
<sequence length="197" mass="21352">MSTATTLGGLSPGEAVLVAGRLAGDNPVLFRRYVAYLHHEPYRDTSGSTARTRWRVKERVTPSLLVETSSGRVRVRNEDYAIGAATKEPGELDERGPTSWKDEKSEGSWDPSRPATGSQWYTGFEAGQEVVVLGTLARGGETPEVNATRVFGGTREELVSSAQGSARFFQIASWVLSLVCAGALVALVWPVLRRTRG</sequence>
<reference evidence="3 4" key="1">
    <citation type="submission" date="2019-08" db="EMBL/GenBank/DDBJ databases">
        <title>Archangium and Cystobacter genomes.</title>
        <authorList>
            <person name="Chen I.-C.K."/>
            <person name="Wielgoss S."/>
        </authorList>
    </citation>
    <scope>NUCLEOTIDE SEQUENCE [LARGE SCALE GENOMIC DNA]</scope>
    <source>
        <strain evidence="3 4">Cbm 6</strain>
    </source>
</reference>
<keyword evidence="4" id="KW-1185">Reference proteome</keyword>
<evidence type="ECO:0000313" key="3">
    <source>
        <dbReference type="EMBL" id="WNG50533.1"/>
    </source>
</evidence>
<dbReference type="Proteomes" id="UP001611383">
    <property type="component" value="Chromosome"/>
</dbReference>
<feature type="compositionally biased region" description="Basic and acidic residues" evidence="1">
    <location>
        <begin position="88"/>
        <end position="107"/>
    </location>
</feature>
<gene>
    <name evidence="3" type="ORF">F0U60_45215</name>
</gene>
<feature type="transmembrane region" description="Helical" evidence="2">
    <location>
        <begin position="171"/>
        <end position="192"/>
    </location>
</feature>
<feature type="region of interest" description="Disordered" evidence="1">
    <location>
        <begin position="84"/>
        <end position="115"/>
    </location>
</feature>
<proteinExistence type="predicted"/>
<organism evidence="3 4">
    <name type="scientific">Archangium minus</name>
    <dbReference type="NCBI Taxonomy" id="83450"/>
    <lineage>
        <taxon>Bacteria</taxon>
        <taxon>Pseudomonadati</taxon>
        <taxon>Myxococcota</taxon>
        <taxon>Myxococcia</taxon>
        <taxon>Myxococcales</taxon>
        <taxon>Cystobacterineae</taxon>
        <taxon>Archangiaceae</taxon>
        <taxon>Archangium</taxon>
    </lineage>
</organism>
<protein>
    <recommendedName>
        <fullName evidence="5">RING-type E3 ubiquitin transferase</fullName>
    </recommendedName>
</protein>
<accession>A0ABY9X545</accession>